<feature type="transmembrane region" description="Helical" evidence="1">
    <location>
        <begin position="385"/>
        <end position="409"/>
    </location>
</feature>
<protein>
    <submittedName>
        <fullName evidence="2">MMPL family transporter</fullName>
    </submittedName>
</protein>
<dbReference type="SUPFAM" id="SSF82693">
    <property type="entry name" value="Multidrug efflux transporter AcrB pore domain, PN1, PN2, PC1 and PC2 subdomains"/>
    <property type="match status" value="4"/>
</dbReference>
<reference evidence="2 3" key="1">
    <citation type="submission" date="2020-01" db="EMBL/GenBank/DDBJ databases">
        <authorList>
            <person name="Peng S.Y."/>
            <person name="Li J."/>
            <person name="Wang M."/>
            <person name="Wang L."/>
            <person name="Wang C.Q."/>
            <person name="Wang J.R."/>
        </authorList>
    </citation>
    <scope>NUCLEOTIDE SEQUENCE [LARGE SCALE GENOMIC DNA]</scope>
    <source>
        <strain evidence="2 3">XCT-34</strain>
    </source>
</reference>
<dbReference type="PANTHER" id="PTHR32063:SF28">
    <property type="entry name" value="BLR2861 PROTEIN"/>
    <property type="match status" value="1"/>
</dbReference>
<feature type="transmembrane region" description="Helical" evidence="1">
    <location>
        <begin position="333"/>
        <end position="352"/>
    </location>
</feature>
<dbReference type="Pfam" id="PF00873">
    <property type="entry name" value="ACR_tran"/>
    <property type="match status" value="1"/>
</dbReference>
<sequence>MNFSEIFIRRPVLSTVVSLLILLMGAQGILNMSIRQYPKIEETVITVNTIFVGASSELIQGFITTPIAKAVASAEGVDYVTSKSSLGMSTVTVNMKLNTDPDKALTEVISKVQQVRSRLPQEAEDPVIQKGTGQSFAIMYLTVLSDVMSPQEITEFTSRVIQPQLSIVEGVADAQILGEQTFSMRIWIDPIRLASRNVTAAEVLAAIQQANFLSAPGKTENEYVAYQIETKTTLQSPEAFEALPVRSDGTDVVRLRDVARVELGSKSTDTRVSFNGQGGIFLGIMPTPSANPLDTAQGVRDALPKLQENLPQGMTVTVVYDSTEFISASIEEVFKTIAEAVVIVILVILLFLGSFRAVLIPIVTIPLSLVGVCFFLWGLDYSLNTLTLLAMVLAIGLVVDDAIVVVENIHRHLEEGKKPLDAAIVGMREIFGPVVAMTITLGAVYAPIGFASGLTGALFREFAFTLAGAVFISGFVAVTLSPMMSARLLSAEPTRFQHFVDKIFTGLANWYGRRLESSLRYKPATLVLVLGLMGTTGYMFMHTSSELAPDEDQGALFSVVQGPEYATSDYTQLYTDQFYALTDDAPGVEARFQIVGMGGTNSAFAIWVLKPWDQRDVTQDQVQQKVQAGLNRSAGVEAFVFAPPSLPGSGGGLPVQFVLQTTGSAEQVYEVSEQIRQKAMATGQFIVVQNSASFDKPRTTVLIDRDRAAALGVPVSAIGQTLNILVGGASVSKFDRDGRAYDIIPQVGKDFRMNPELLGELYVRANGGAMVPLSSVVRIQTDATATSIDQFNQLNSATLSALPMPGVTTGTALATLQRIAAEEMPEGFFEDYAGQSRLEVKEGNTILVAFALAVVVIYLVLAAQFESFRDPFIIMMSVPLSIFGAIVPLFLGAGSLNIYTQVGMITLVGLITKHGILMVEFANAQRELHGRTKAQAIVEAARERLRPILMTTGAMVLGVIPLVIADGAGAAARYSIGLVICTGMSVGTLFTLFVVPMFYMYIGHSDRAHEETGTPAPASADGGHADRAATPAEVLAGAAVGAADGVPANA</sequence>
<keyword evidence="1" id="KW-0812">Transmembrane</keyword>
<comment type="caution">
    <text evidence="2">The sequence shown here is derived from an EMBL/GenBank/DDBJ whole genome shotgun (WGS) entry which is preliminary data.</text>
</comment>
<accession>A0ABW9ZI40</accession>
<feature type="transmembrane region" description="Helical" evidence="1">
    <location>
        <begin position="462"/>
        <end position="480"/>
    </location>
</feature>
<keyword evidence="1" id="KW-0472">Membrane</keyword>
<feature type="transmembrane region" description="Helical" evidence="1">
    <location>
        <begin position="945"/>
        <end position="964"/>
    </location>
</feature>
<feature type="transmembrane region" description="Helical" evidence="1">
    <location>
        <begin position="846"/>
        <end position="865"/>
    </location>
</feature>
<dbReference type="Gene3D" id="3.30.70.1320">
    <property type="entry name" value="Multidrug efflux transporter AcrB pore domain like"/>
    <property type="match status" value="1"/>
</dbReference>
<feature type="transmembrane region" description="Helical" evidence="1">
    <location>
        <begin position="872"/>
        <end position="892"/>
    </location>
</feature>
<evidence type="ECO:0000313" key="3">
    <source>
        <dbReference type="Proteomes" id="UP000541347"/>
    </source>
</evidence>
<keyword evidence="1" id="KW-1133">Transmembrane helix</keyword>
<feature type="transmembrane region" description="Helical" evidence="1">
    <location>
        <begin position="359"/>
        <end position="379"/>
    </location>
</feature>
<organism evidence="2 3">
    <name type="scientific">Pannonibacter tanglangensis</name>
    <dbReference type="NCBI Taxonomy" id="2750084"/>
    <lineage>
        <taxon>Bacteria</taxon>
        <taxon>Pseudomonadati</taxon>
        <taxon>Pseudomonadota</taxon>
        <taxon>Alphaproteobacteria</taxon>
        <taxon>Hyphomicrobiales</taxon>
        <taxon>Stappiaceae</taxon>
        <taxon>Pannonibacter</taxon>
    </lineage>
</organism>
<dbReference type="SUPFAM" id="SSF82866">
    <property type="entry name" value="Multidrug efflux transporter AcrB transmembrane domain"/>
    <property type="match status" value="2"/>
</dbReference>
<feature type="transmembrane region" description="Helical" evidence="1">
    <location>
        <begin position="430"/>
        <end position="450"/>
    </location>
</feature>
<dbReference type="PANTHER" id="PTHR32063">
    <property type="match status" value="1"/>
</dbReference>
<keyword evidence="3" id="KW-1185">Reference proteome</keyword>
<dbReference type="InterPro" id="IPR001036">
    <property type="entry name" value="Acrflvin-R"/>
</dbReference>
<dbReference type="InterPro" id="IPR027463">
    <property type="entry name" value="AcrB_DN_DC_subdom"/>
</dbReference>
<evidence type="ECO:0000256" key="1">
    <source>
        <dbReference type="SAM" id="Phobius"/>
    </source>
</evidence>
<dbReference type="Proteomes" id="UP000541347">
    <property type="component" value="Unassembled WGS sequence"/>
</dbReference>
<feature type="transmembrane region" description="Helical" evidence="1">
    <location>
        <begin position="976"/>
        <end position="1002"/>
    </location>
</feature>
<dbReference type="Gene3D" id="3.30.2090.10">
    <property type="entry name" value="Multidrug efflux transporter AcrB TolC docking domain, DN and DC subdomains"/>
    <property type="match status" value="2"/>
</dbReference>
<dbReference type="RefSeq" id="WP_161676499.1">
    <property type="nucleotide sequence ID" value="NZ_JAABLP010000003.1"/>
</dbReference>
<dbReference type="Gene3D" id="1.20.1640.10">
    <property type="entry name" value="Multidrug efflux transporter AcrB transmembrane domain"/>
    <property type="match status" value="2"/>
</dbReference>
<evidence type="ECO:0000313" key="2">
    <source>
        <dbReference type="EMBL" id="NBN64527.1"/>
    </source>
</evidence>
<dbReference type="Gene3D" id="3.30.70.1430">
    <property type="entry name" value="Multidrug efflux transporter AcrB pore domain"/>
    <property type="match status" value="2"/>
</dbReference>
<dbReference type="EMBL" id="JAABLP010000003">
    <property type="protein sequence ID" value="NBN64527.1"/>
    <property type="molecule type" value="Genomic_DNA"/>
</dbReference>
<dbReference type="PRINTS" id="PR00702">
    <property type="entry name" value="ACRIFLAVINRP"/>
</dbReference>
<name>A0ABW9ZI40_9HYPH</name>
<proteinExistence type="predicted"/>
<dbReference type="SUPFAM" id="SSF82714">
    <property type="entry name" value="Multidrug efflux transporter AcrB TolC docking domain, DN and DC subdomains"/>
    <property type="match status" value="2"/>
</dbReference>
<gene>
    <name evidence="2" type="ORF">GWI71_12600</name>
</gene>
<dbReference type="Gene3D" id="3.30.70.1440">
    <property type="entry name" value="Multidrug efflux transporter AcrB pore domain"/>
    <property type="match status" value="1"/>
</dbReference>